<reference evidence="8 9" key="1">
    <citation type="submission" date="2019-05" db="EMBL/GenBank/DDBJ databases">
        <title>Nesterenkonia sp. GY074 isolated from the Southern Atlantic Ocean.</title>
        <authorList>
            <person name="Zhang G."/>
        </authorList>
    </citation>
    <scope>NUCLEOTIDE SEQUENCE [LARGE SCALE GENOMIC DNA]</scope>
    <source>
        <strain evidence="8 9">GY074</strain>
    </source>
</reference>
<evidence type="ECO:0000259" key="7">
    <source>
        <dbReference type="PROSITE" id="PS51160"/>
    </source>
</evidence>
<evidence type="ECO:0000256" key="3">
    <source>
        <dbReference type="ARBA" id="ARBA00015991"/>
    </source>
</evidence>
<dbReference type="Gene3D" id="3.30.70.100">
    <property type="match status" value="1"/>
</dbReference>
<evidence type="ECO:0000313" key="9">
    <source>
        <dbReference type="Proteomes" id="UP000310458"/>
    </source>
</evidence>
<dbReference type="EC" id="3.6.1.7" evidence="2 5"/>
<dbReference type="AlphaFoldDB" id="A0A5R9BHY6"/>
<dbReference type="InterPro" id="IPR017968">
    <property type="entry name" value="Acylphosphatase_CS"/>
</dbReference>
<organism evidence="8 9">
    <name type="scientific">Nesterenkonia salmonea</name>
    <dbReference type="NCBI Taxonomy" id="1804987"/>
    <lineage>
        <taxon>Bacteria</taxon>
        <taxon>Bacillati</taxon>
        <taxon>Actinomycetota</taxon>
        <taxon>Actinomycetes</taxon>
        <taxon>Micrococcales</taxon>
        <taxon>Micrococcaceae</taxon>
        <taxon>Nesterenkonia</taxon>
    </lineage>
</organism>
<evidence type="ECO:0000256" key="2">
    <source>
        <dbReference type="ARBA" id="ARBA00012150"/>
    </source>
</evidence>
<sequence>MEPHFSVGTSVHVTGTVQGVNYRNSAKRQADDLELIGWVRNASDGAVELLIGGDGPAVDSFISWCAKGPKRAEVSSVDTREATEEQLQTLPSIGFEVRR</sequence>
<dbReference type="OrthoDB" id="3182027at2"/>
<dbReference type="PANTHER" id="PTHR47268">
    <property type="entry name" value="ACYLPHOSPHATASE"/>
    <property type="match status" value="1"/>
</dbReference>
<dbReference type="Pfam" id="PF00708">
    <property type="entry name" value="Acylphosphatase"/>
    <property type="match status" value="1"/>
</dbReference>
<name>A0A5R9BHY6_9MICC</name>
<comment type="catalytic activity">
    <reaction evidence="4 5">
        <text>an acyl phosphate + H2O = a carboxylate + phosphate + H(+)</text>
        <dbReference type="Rhea" id="RHEA:14965"/>
        <dbReference type="ChEBI" id="CHEBI:15377"/>
        <dbReference type="ChEBI" id="CHEBI:15378"/>
        <dbReference type="ChEBI" id="CHEBI:29067"/>
        <dbReference type="ChEBI" id="CHEBI:43474"/>
        <dbReference type="ChEBI" id="CHEBI:59918"/>
        <dbReference type="EC" id="3.6.1.7"/>
    </reaction>
</comment>
<dbReference type="PANTHER" id="PTHR47268:SF4">
    <property type="entry name" value="ACYLPHOSPHATASE"/>
    <property type="match status" value="1"/>
</dbReference>
<evidence type="ECO:0000256" key="1">
    <source>
        <dbReference type="ARBA" id="ARBA00005614"/>
    </source>
</evidence>
<dbReference type="SUPFAM" id="SSF54975">
    <property type="entry name" value="Acylphosphatase/BLUF domain-like"/>
    <property type="match status" value="1"/>
</dbReference>
<dbReference type="Proteomes" id="UP000310458">
    <property type="component" value="Unassembled WGS sequence"/>
</dbReference>
<dbReference type="InterPro" id="IPR001792">
    <property type="entry name" value="Acylphosphatase-like_dom"/>
</dbReference>
<feature type="active site" evidence="5">
    <location>
        <position position="41"/>
    </location>
</feature>
<proteinExistence type="inferred from homology"/>
<comment type="similarity">
    <text evidence="1 6">Belongs to the acylphosphatase family.</text>
</comment>
<feature type="active site" evidence="5">
    <location>
        <position position="23"/>
    </location>
</feature>
<evidence type="ECO:0000256" key="5">
    <source>
        <dbReference type="PROSITE-ProRule" id="PRU00520"/>
    </source>
</evidence>
<keyword evidence="9" id="KW-1185">Reference proteome</keyword>
<evidence type="ECO:0000313" key="8">
    <source>
        <dbReference type="EMBL" id="TLQ00284.1"/>
    </source>
</evidence>
<keyword evidence="5" id="KW-0378">Hydrolase</keyword>
<dbReference type="GO" id="GO:0003998">
    <property type="term" value="F:acylphosphatase activity"/>
    <property type="evidence" value="ECO:0007669"/>
    <property type="project" value="UniProtKB-EC"/>
</dbReference>
<protein>
    <recommendedName>
        <fullName evidence="3 5">acylphosphatase</fullName>
        <ecNumber evidence="2 5">3.6.1.7</ecNumber>
    </recommendedName>
</protein>
<evidence type="ECO:0000256" key="4">
    <source>
        <dbReference type="ARBA" id="ARBA00047645"/>
    </source>
</evidence>
<gene>
    <name evidence="8" type="ORF">FEF26_01585</name>
</gene>
<dbReference type="InterPro" id="IPR036046">
    <property type="entry name" value="Acylphosphatase-like_dom_sf"/>
</dbReference>
<comment type="caution">
    <text evidence="8">The sequence shown here is derived from an EMBL/GenBank/DDBJ whole genome shotgun (WGS) entry which is preliminary data.</text>
</comment>
<dbReference type="EMBL" id="VAVZ01000003">
    <property type="protein sequence ID" value="TLQ00284.1"/>
    <property type="molecule type" value="Genomic_DNA"/>
</dbReference>
<dbReference type="InterPro" id="IPR020456">
    <property type="entry name" value="Acylphosphatase"/>
</dbReference>
<accession>A0A5R9BHY6</accession>
<evidence type="ECO:0000256" key="6">
    <source>
        <dbReference type="RuleBase" id="RU004168"/>
    </source>
</evidence>
<dbReference type="RefSeq" id="WP_138251785.1">
    <property type="nucleotide sequence ID" value="NZ_VAVZ01000003.1"/>
</dbReference>
<dbReference type="PROSITE" id="PS00151">
    <property type="entry name" value="ACYLPHOSPHATASE_2"/>
    <property type="match status" value="1"/>
</dbReference>
<dbReference type="PROSITE" id="PS51160">
    <property type="entry name" value="ACYLPHOSPHATASE_3"/>
    <property type="match status" value="1"/>
</dbReference>
<feature type="domain" description="Acylphosphatase-like" evidence="7">
    <location>
        <begin position="8"/>
        <end position="99"/>
    </location>
</feature>